<accession>A0A9Q9SDF2</accession>
<dbReference type="InterPro" id="IPR058975">
    <property type="entry name" value="CbrB"/>
</dbReference>
<name>A0A9Q9SDF2_9ENTR</name>
<evidence type="ECO:0000256" key="5">
    <source>
        <dbReference type="ARBA" id="ARBA00022989"/>
    </source>
</evidence>
<evidence type="ECO:0000313" key="15">
    <source>
        <dbReference type="Proteomes" id="UP001287436"/>
    </source>
</evidence>
<protein>
    <recommendedName>
        <fullName evidence="8">Inner membrane protein CbrB</fullName>
    </recommendedName>
</protein>
<keyword evidence="2" id="KW-1003">Cell membrane</keyword>
<evidence type="ECO:0000256" key="9">
    <source>
        <dbReference type="SAM" id="Phobius"/>
    </source>
</evidence>
<evidence type="ECO:0000313" key="11">
    <source>
        <dbReference type="EMBL" id="MDW2718103.1"/>
    </source>
</evidence>
<comment type="caution">
    <text evidence="12">The sequence shown here is derived from an EMBL/GenBank/DDBJ whole genome shotgun (WGS) entry which is preliminary data.</text>
</comment>
<dbReference type="Proteomes" id="UP001221816">
    <property type="component" value="Unassembled WGS sequence"/>
</dbReference>
<keyword evidence="14" id="KW-1185">Reference proteome</keyword>
<dbReference type="EMBL" id="JAWPBP010000019">
    <property type="protein sequence ID" value="MDW2718103.1"/>
    <property type="molecule type" value="Genomic_DNA"/>
</dbReference>
<comment type="similarity">
    <text evidence="7">Belongs to the CbrB family.</text>
</comment>
<evidence type="ECO:0000256" key="8">
    <source>
        <dbReference type="ARBA" id="ARBA00093791"/>
    </source>
</evidence>
<evidence type="ECO:0000313" key="14">
    <source>
        <dbReference type="Proteomes" id="UP001221816"/>
    </source>
</evidence>
<gene>
    <name evidence="12" type="primary">cbrB</name>
    <name evidence="10" type="ORF">PIK62_24360</name>
    <name evidence="11" type="ORF">RYZ49_20095</name>
    <name evidence="12" type="ORF">SB6410_03886</name>
</gene>
<keyword evidence="4 9" id="KW-0812">Transmembrane</keyword>
<organism evidence="12 13">
    <name type="scientific">Klebsiella pasteurii</name>
    <dbReference type="NCBI Taxonomy" id="2587529"/>
    <lineage>
        <taxon>Bacteria</taxon>
        <taxon>Pseudomonadati</taxon>
        <taxon>Pseudomonadota</taxon>
        <taxon>Gammaproteobacteria</taxon>
        <taxon>Enterobacterales</taxon>
        <taxon>Enterobacteriaceae</taxon>
        <taxon>Klebsiella/Raoultella group</taxon>
        <taxon>Klebsiella</taxon>
    </lineage>
</organism>
<dbReference type="RefSeq" id="WP_004127914.1">
    <property type="nucleotide sequence ID" value="NZ_CABGGV010000056.1"/>
</dbReference>
<dbReference type="EMBL" id="CABGGO010000028">
    <property type="protein sequence ID" value="VUS88154.1"/>
    <property type="molecule type" value="Genomic_DNA"/>
</dbReference>
<evidence type="ECO:0000256" key="4">
    <source>
        <dbReference type="ARBA" id="ARBA00022692"/>
    </source>
</evidence>
<evidence type="ECO:0000256" key="2">
    <source>
        <dbReference type="ARBA" id="ARBA00022475"/>
    </source>
</evidence>
<sequence>MTTTRRVLHHAGWFAGFGPFIPLPILLFFPKGSSFFSIFRHLPEIVSLTWIVGFLPALLTGIFMAVLSGNVYRHWFWRLLTGGIAAVVITAICCGTIGAFMPMFFYLIPLLLLSALLSGMIMGLIIPRLPPRVAPHQ</sequence>
<reference evidence="11 15" key="3">
    <citation type="submission" date="2023-10" db="EMBL/GenBank/DDBJ databases">
        <title>Fecal carriage and genetic characteristics of carbapenem-resistant Enterobacterales among healthy adults from four provinces of China.</title>
        <authorList>
            <person name="Li Y."/>
            <person name="Zhang R."/>
        </authorList>
    </citation>
    <scope>NUCLEOTIDE SEQUENCE [LARGE SCALE GENOMIC DNA]</scope>
    <source>
        <strain evidence="11 15">HN-157</strain>
    </source>
</reference>
<keyword evidence="6 9" id="KW-0472">Membrane</keyword>
<evidence type="ECO:0000256" key="6">
    <source>
        <dbReference type="ARBA" id="ARBA00023136"/>
    </source>
</evidence>
<feature type="transmembrane region" description="Helical" evidence="9">
    <location>
        <begin position="106"/>
        <end position="126"/>
    </location>
</feature>
<evidence type="ECO:0000256" key="1">
    <source>
        <dbReference type="ARBA" id="ARBA00004429"/>
    </source>
</evidence>
<evidence type="ECO:0000313" key="13">
    <source>
        <dbReference type="Proteomes" id="UP000318567"/>
    </source>
</evidence>
<feature type="transmembrane region" description="Helical" evidence="9">
    <location>
        <begin position="7"/>
        <end position="28"/>
    </location>
</feature>
<proteinExistence type="inferred from homology"/>
<dbReference type="AlphaFoldDB" id="A0A9Q9SDF2"/>
<dbReference type="Pfam" id="PF26516">
    <property type="entry name" value="CBRB"/>
    <property type="match status" value="1"/>
</dbReference>
<comment type="subcellular location">
    <subcellularLocation>
        <location evidence="1">Cell inner membrane</location>
        <topology evidence="1">Multi-pass membrane protein</topology>
    </subcellularLocation>
</comment>
<reference evidence="12 13" key="1">
    <citation type="submission" date="2019-07" db="EMBL/GenBank/DDBJ databases">
        <authorList>
            <person name="Brisse S."/>
            <person name="Rodrigues C."/>
            <person name="Thorpe H."/>
        </authorList>
    </citation>
    <scope>NUCLEOTIDE SEQUENCE [LARGE SCALE GENOMIC DNA]</scope>
    <source>
        <strain evidence="12">SB6410</strain>
    </source>
</reference>
<evidence type="ECO:0000313" key="10">
    <source>
        <dbReference type="EMBL" id="MDC0695721.1"/>
    </source>
</evidence>
<reference evidence="10 14" key="2">
    <citation type="submission" date="2023-01" db="EMBL/GenBank/DDBJ databases">
        <authorList>
            <person name="Dale J."/>
        </authorList>
    </citation>
    <scope>NUCLEOTIDE SEQUENCE [LARGE SCALE GENOMIC DNA]</scope>
    <source>
        <strain evidence="10 14">2022EL-01098</strain>
    </source>
</reference>
<dbReference type="EMBL" id="JAQNDI010000019">
    <property type="protein sequence ID" value="MDC0695721.1"/>
    <property type="molecule type" value="Genomic_DNA"/>
</dbReference>
<dbReference type="Proteomes" id="UP000318567">
    <property type="component" value="Unassembled WGS sequence"/>
</dbReference>
<dbReference type="Proteomes" id="UP001287436">
    <property type="component" value="Unassembled WGS sequence"/>
</dbReference>
<evidence type="ECO:0000313" key="12">
    <source>
        <dbReference type="EMBL" id="VUS88154.1"/>
    </source>
</evidence>
<keyword evidence="5 9" id="KW-1133">Transmembrane helix</keyword>
<evidence type="ECO:0000256" key="3">
    <source>
        <dbReference type="ARBA" id="ARBA00022519"/>
    </source>
</evidence>
<keyword evidence="3" id="KW-0997">Cell inner membrane</keyword>
<evidence type="ECO:0000256" key="7">
    <source>
        <dbReference type="ARBA" id="ARBA00093772"/>
    </source>
</evidence>
<feature type="transmembrane region" description="Helical" evidence="9">
    <location>
        <begin position="79"/>
        <end position="100"/>
    </location>
</feature>
<feature type="transmembrane region" description="Helical" evidence="9">
    <location>
        <begin position="48"/>
        <end position="67"/>
    </location>
</feature>